<evidence type="ECO:0000256" key="5">
    <source>
        <dbReference type="RuleBase" id="RU003616"/>
    </source>
</evidence>
<accession>A0ABR2CZA3</accession>
<name>A0ABR2CZA3_9ROSI</name>
<comment type="caution">
    <text evidence="8">The sequence shown here is derived from an EMBL/GenBank/DDBJ whole genome shotgun (WGS) entry which is preliminary data.</text>
</comment>
<evidence type="ECO:0000259" key="7">
    <source>
        <dbReference type="PROSITE" id="PS01031"/>
    </source>
</evidence>
<keyword evidence="9" id="KW-1185">Reference proteome</keyword>
<keyword evidence="6" id="KW-0472">Membrane</keyword>
<dbReference type="SUPFAM" id="SSF49764">
    <property type="entry name" value="HSP20-like chaperones"/>
    <property type="match status" value="1"/>
</dbReference>
<dbReference type="CDD" id="cd06464">
    <property type="entry name" value="ACD_sHsps-like"/>
    <property type="match status" value="1"/>
</dbReference>
<dbReference type="InterPro" id="IPR008978">
    <property type="entry name" value="HSP20-like_chaperone"/>
</dbReference>
<dbReference type="PANTHER" id="PTHR43670">
    <property type="entry name" value="HEAT SHOCK PROTEIN 26"/>
    <property type="match status" value="1"/>
</dbReference>
<keyword evidence="2" id="KW-1003">Cell membrane</keyword>
<dbReference type="EMBL" id="JBBPBM010000041">
    <property type="protein sequence ID" value="KAK8525104.1"/>
    <property type="molecule type" value="Genomic_DNA"/>
</dbReference>
<evidence type="ECO:0000256" key="1">
    <source>
        <dbReference type="ARBA" id="ARBA00004162"/>
    </source>
</evidence>
<evidence type="ECO:0000256" key="4">
    <source>
        <dbReference type="PROSITE-ProRule" id="PRU00285"/>
    </source>
</evidence>
<sequence>MDSEPTSVYEDFDVQTEWIREAIELDTLIVYIPGFTKEQLKVEVTTGGNLRIRGERKIDGNKFGRFSKEFPIPSNCDQDKIKAKFIGTTLRIKLVVKPSPPPPRPAAPPPAVSVEELGKYRLKYKRFVHGLGIGMKNPRKMMNMFLAVLFIVLLSNYAIRLGLFKD</sequence>
<dbReference type="Pfam" id="PF00011">
    <property type="entry name" value="HSP20"/>
    <property type="match status" value="1"/>
</dbReference>
<dbReference type="Proteomes" id="UP001472677">
    <property type="component" value="Unassembled WGS sequence"/>
</dbReference>
<organism evidence="8 9">
    <name type="scientific">Hibiscus sabdariffa</name>
    <name type="common">roselle</name>
    <dbReference type="NCBI Taxonomy" id="183260"/>
    <lineage>
        <taxon>Eukaryota</taxon>
        <taxon>Viridiplantae</taxon>
        <taxon>Streptophyta</taxon>
        <taxon>Embryophyta</taxon>
        <taxon>Tracheophyta</taxon>
        <taxon>Spermatophyta</taxon>
        <taxon>Magnoliopsida</taxon>
        <taxon>eudicotyledons</taxon>
        <taxon>Gunneridae</taxon>
        <taxon>Pentapetalae</taxon>
        <taxon>rosids</taxon>
        <taxon>malvids</taxon>
        <taxon>Malvales</taxon>
        <taxon>Malvaceae</taxon>
        <taxon>Malvoideae</taxon>
        <taxon>Hibiscus</taxon>
    </lineage>
</organism>
<dbReference type="PANTHER" id="PTHR43670:SF114">
    <property type="entry name" value="OS05G0592000 PROTEIN"/>
    <property type="match status" value="1"/>
</dbReference>
<dbReference type="PROSITE" id="PS01031">
    <property type="entry name" value="SHSP"/>
    <property type="match status" value="1"/>
</dbReference>
<proteinExistence type="inferred from homology"/>
<keyword evidence="6" id="KW-1133">Transmembrane helix</keyword>
<gene>
    <name evidence="8" type="ORF">V6N12_029948</name>
</gene>
<reference evidence="8 9" key="1">
    <citation type="journal article" date="2024" name="G3 (Bethesda)">
        <title>Genome assembly of Hibiscus sabdariffa L. provides insights into metabolisms of medicinal natural products.</title>
        <authorList>
            <person name="Kim T."/>
        </authorList>
    </citation>
    <scope>NUCLEOTIDE SEQUENCE [LARGE SCALE GENOMIC DNA]</scope>
    <source>
        <strain evidence="8">TK-2024</strain>
        <tissue evidence="8">Old leaves</tissue>
    </source>
</reference>
<evidence type="ECO:0000313" key="9">
    <source>
        <dbReference type="Proteomes" id="UP001472677"/>
    </source>
</evidence>
<evidence type="ECO:0000256" key="3">
    <source>
        <dbReference type="ARBA" id="ARBA00022821"/>
    </source>
</evidence>
<dbReference type="Gene3D" id="2.60.40.790">
    <property type="match status" value="1"/>
</dbReference>
<keyword evidence="3" id="KW-0611">Plant defense</keyword>
<evidence type="ECO:0000313" key="8">
    <source>
        <dbReference type="EMBL" id="KAK8525104.1"/>
    </source>
</evidence>
<feature type="transmembrane region" description="Helical" evidence="6">
    <location>
        <begin position="144"/>
        <end position="163"/>
    </location>
</feature>
<dbReference type="InterPro" id="IPR002068">
    <property type="entry name" value="A-crystallin/Hsp20_dom"/>
</dbReference>
<feature type="domain" description="SHSP" evidence="7">
    <location>
        <begin position="7"/>
        <end position="115"/>
    </location>
</feature>
<comment type="subcellular location">
    <subcellularLocation>
        <location evidence="1">Cell membrane</location>
        <topology evidence="1">Single-pass membrane protein</topology>
    </subcellularLocation>
</comment>
<protein>
    <recommendedName>
        <fullName evidence="7">SHSP domain-containing protein</fullName>
    </recommendedName>
</protein>
<evidence type="ECO:0000256" key="2">
    <source>
        <dbReference type="ARBA" id="ARBA00022475"/>
    </source>
</evidence>
<keyword evidence="6" id="KW-0812">Transmembrane</keyword>
<evidence type="ECO:0000256" key="6">
    <source>
        <dbReference type="SAM" id="Phobius"/>
    </source>
</evidence>
<comment type="similarity">
    <text evidence="4 5">Belongs to the small heat shock protein (HSP20) family.</text>
</comment>